<keyword evidence="4" id="KW-0560">Oxidoreductase</keyword>
<evidence type="ECO:0000256" key="9">
    <source>
        <dbReference type="SAM" id="MobiDB-lite"/>
    </source>
</evidence>
<dbReference type="EMBL" id="ML213504">
    <property type="protein sequence ID" value="TFK56202.1"/>
    <property type="molecule type" value="Genomic_DNA"/>
</dbReference>
<dbReference type="EC" id="1.1.1.270" evidence="8"/>
<evidence type="ECO:0000256" key="7">
    <source>
        <dbReference type="ARBA" id="ARBA00023593"/>
    </source>
</evidence>
<evidence type="ECO:0000313" key="10">
    <source>
        <dbReference type="EMBL" id="TFK56202.1"/>
    </source>
</evidence>
<feature type="region of interest" description="Disordered" evidence="9">
    <location>
        <begin position="351"/>
        <end position="374"/>
    </location>
</feature>
<evidence type="ECO:0000256" key="6">
    <source>
        <dbReference type="ARBA" id="ARBA00023589"/>
    </source>
</evidence>
<sequence length="431" mass="48421">MERHQPIIVVTGANSGIGFGICQRLLLQLSQTLPPDAHPQYHLSPEVEPLKVQEDDPIYPVKALTLVMACRSRKKAEVARTELLHLLDREVEKQKRKRNYDGHAETFRENLRLDIRYLDLSKVASIFKFGDEIMQNYPYVSHLICNAGVVDLIGLDWPQAVKEVLTNPVQAVTAPSFYKQSVGQMSDDGLGWVWQCNVFGHYVLYRTLLKSFHSVPEQLGPARIIWTSSLEAHRTSLDLDDYQLLKTDHSYEASKYQIELLATHLSRQTANDGKIRHFVGHPGVVHTNVFAAALTWFTDALKIMAFYLVRIAGSRNHPVIPLKGAVSAVHLCLVSLSVVPLYLARFTSSTSSRNQSGSVHPHSNGNGASPSCIDPPVKFGSETDRWGRPEVGLQEIKGWSENEENVAILAERCERLYRGFMEAEGRTWSEA</sequence>
<dbReference type="GO" id="GO:0005811">
    <property type="term" value="C:lipid droplet"/>
    <property type="evidence" value="ECO:0007669"/>
    <property type="project" value="TreeGrafter"/>
</dbReference>
<dbReference type="GO" id="GO:0005789">
    <property type="term" value="C:endoplasmic reticulum membrane"/>
    <property type="evidence" value="ECO:0007669"/>
    <property type="project" value="TreeGrafter"/>
</dbReference>
<dbReference type="InterPro" id="IPR036291">
    <property type="entry name" value="NAD(P)-bd_dom_sf"/>
</dbReference>
<dbReference type="PANTHER" id="PTHR43647">
    <property type="entry name" value="DEHYDROGENASE"/>
    <property type="match status" value="1"/>
</dbReference>
<evidence type="ECO:0000256" key="3">
    <source>
        <dbReference type="ARBA" id="ARBA00022955"/>
    </source>
</evidence>
<name>A0A5C3NFQ2_9AGAM</name>
<dbReference type="GO" id="GO:0005741">
    <property type="term" value="C:mitochondrial outer membrane"/>
    <property type="evidence" value="ECO:0007669"/>
    <property type="project" value="TreeGrafter"/>
</dbReference>
<reference evidence="10 11" key="1">
    <citation type="journal article" date="2019" name="Nat. Ecol. Evol.">
        <title>Megaphylogeny resolves global patterns of mushroom evolution.</title>
        <authorList>
            <person name="Varga T."/>
            <person name="Krizsan K."/>
            <person name="Foldi C."/>
            <person name="Dima B."/>
            <person name="Sanchez-Garcia M."/>
            <person name="Sanchez-Ramirez S."/>
            <person name="Szollosi G.J."/>
            <person name="Szarkandi J.G."/>
            <person name="Papp V."/>
            <person name="Albert L."/>
            <person name="Andreopoulos W."/>
            <person name="Angelini C."/>
            <person name="Antonin V."/>
            <person name="Barry K.W."/>
            <person name="Bougher N.L."/>
            <person name="Buchanan P."/>
            <person name="Buyck B."/>
            <person name="Bense V."/>
            <person name="Catcheside P."/>
            <person name="Chovatia M."/>
            <person name="Cooper J."/>
            <person name="Damon W."/>
            <person name="Desjardin D."/>
            <person name="Finy P."/>
            <person name="Geml J."/>
            <person name="Haridas S."/>
            <person name="Hughes K."/>
            <person name="Justo A."/>
            <person name="Karasinski D."/>
            <person name="Kautmanova I."/>
            <person name="Kiss B."/>
            <person name="Kocsube S."/>
            <person name="Kotiranta H."/>
            <person name="LaButti K.M."/>
            <person name="Lechner B.E."/>
            <person name="Liimatainen K."/>
            <person name="Lipzen A."/>
            <person name="Lukacs Z."/>
            <person name="Mihaltcheva S."/>
            <person name="Morgado L.N."/>
            <person name="Niskanen T."/>
            <person name="Noordeloos M.E."/>
            <person name="Ohm R.A."/>
            <person name="Ortiz-Santana B."/>
            <person name="Ovrebo C."/>
            <person name="Racz N."/>
            <person name="Riley R."/>
            <person name="Savchenko A."/>
            <person name="Shiryaev A."/>
            <person name="Soop K."/>
            <person name="Spirin V."/>
            <person name="Szebenyi C."/>
            <person name="Tomsovsky M."/>
            <person name="Tulloss R.E."/>
            <person name="Uehling J."/>
            <person name="Grigoriev I.V."/>
            <person name="Vagvolgyi C."/>
            <person name="Papp T."/>
            <person name="Martin F.M."/>
            <person name="Miettinen O."/>
            <person name="Hibbett D.S."/>
            <person name="Nagy L.G."/>
        </authorList>
    </citation>
    <scope>NUCLEOTIDE SEQUENCE [LARGE SCALE GENOMIC DNA]</scope>
    <source>
        <strain evidence="10 11">OMC1185</strain>
    </source>
</reference>
<dbReference type="PRINTS" id="PR00081">
    <property type="entry name" value="GDHRDH"/>
</dbReference>
<keyword evidence="2" id="KW-0521">NADP</keyword>
<dbReference type="OrthoDB" id="9989144at2759"/>
<dbReference type="GO" id="GO:0006694">
    <property type="term" value="P:steroid biosynthetic process"/>
    <property type="evidence" value="ECO:0007669"/>
    <property type="project" value="UniProtKB-KW"/>
</dbReference>
<evidence type="ECO:0000256" key="5">
    <source>
        <dbReference type="ARBA" id="ARBA00023098"/>
    </source>
</evidence>
<evidence type="ECO:0000256" key="2">
    <source>
        <dbReference type="ARBA" id="ARBA00022857"/>
    </source>
</evidence>
<organism evidence="10 11">
    <name type="scientific">Heliocybe sulcata</name>
    <dbReference type="NCBI Taxonomy" id="5364"/>
    <lineage>
        <taxon>Eukaryota</taxon>
        <taxon>Fungi</taxon>
        <taxon>Dikarya</taxon>
        <taxon>Basidiomycota</taxon>
        <taxon>Agaricomycotina</taxon>
        <taxon>Agaricomycetes</taxon>
        <taxon>Gloeophyllales</taxon>
        <taxon>Gloeophyllaceae</taxon>
        <taxon>Heliocybe</taxon>
    </lineage>
</organism>
<evidence type="ECO:0000256" key="4">
    <source>
        <dbReference type="ARBA" id="ARBA00023002"/>
    </source>
</evidence>
<dbReference type="Proteomes" id="UP000305948">
    <property type="component" value="Unassembled WGS sequence"/>
</dbReference>
<proteinExistence type="inferred from homology"/>
<keyword evidence="3" id="KW-0752">Steroid biosynthesis</keyword>
<dbReference type="InterPro" id="IPR002347">
    <property type="entry name" value="SDR_fam"/>
</dbReference>
<dbReference type="AlphaFoldDB" id="A0A5C3NFQ2"/>
<evidence type="ECO:0000256" key="1">
    <source>
        <dbReference type="ARBA" id="ARBA00022516"/>
    </source>
</evidence>
<evidence type="ECO:0000256" key="8">
    <source>
        <dbReference type="ARBA" id="ARBA00023621"/>
    </source>
</evidence>
<keyword evidence="1" id="KW-0444">Lipid biosynthesis</keyword>
<keyword evidence="11" id="KW-1185">Reference proteome</keyword>
<evidence type="ECO:0000313" key="11">
    <source>
        <dbReference type="Proteomes" id="UP000305948"/>
    </source>
</evidence>
<dbReference type="Gene3D" id="3.40.50.720">
    <property type="entry name" value="NAD(P)-binding Rossmann-like Domain"/>
    <property type="match status" value="1"/>
</dbReference>
<dbReference type="GO" id="GO:0000253">
    <property type="term" value="F:3-beta-hydroxysteroid 3-dehydrogenase (NADP+) activity"/>
    <property type="evidence" value="ECO:0007669"/>
    <property type="project" value="UniProtKB-EC"/>
</dbReference>
<dbReference type="STRING" id="5364.A0A5C3NFQ2"/>
<comment type="pathway">
    <text evidence="6">Steroid biosynthesis; zymosterol biosynthesis; zymosterol from lanosterol: step 5/6.</text>
</comment>
<protein>
    <recommendedName>
        <fullName evidence="8">3beta-hydroxysteroid 3-dehydrogenase</fullName>
        <ecNumber evidence="8">1.1.1.270</ecNumber>
    </recommendedName>
</protein>
<accession>A0A5C3NFQ2</accession>
<gene>
    <name evidence="10" type="ORF">OE88DRAFT_1652847</name>
</gene>
<keyword evidence="5" id="KW-0443">Lipid metabolism</keyword>
<comment type="similarity">
    <text evidence="7">Belongs to the short-chain dehydrogenases/reductases (SDR) family. ERG27 subfamily.</text>
</comment>
<dbReference type="SUPFAM" id="SSF51735">
    <property type="entry name" value="NAD(P)-binding Rossmann-fold domains"/>
    <property type="match status" value="1"/>
</dbReference>
<dbReference type="InterPro" id="IPR051593">
    <property type="entry name" value="Ergosterol_Biosynth_ERG27"/>
</dbReference>
<dbReference type="PANTHER" id="PTHR43647:SF1">
    <property type="entry name" value="3-KETO-STEROID REDUCTASE ERG27"/>
    <property type="match status" value="1"/>
</dbReference>